<proteinExistence type="predicted"/>
<reference evidence="1" key="1">
    <citation type="submission" date="2018-05" db="EMBL/GenBank/DDBJ databases">
        <authorList>
            <person name="Lanie J.A."/>
            <person name="Ng W.-L."/>
            <person name="Kazmierczak K.M."/>
            <person name="Andrzejewski T.M."/>
            <person name="Davidsen T.M."/>
            <person name="Wayne K.J."/>
            <person name="Tettelin H."/>
            <person name="Glass J.I."/>
            <person name="Rusch D."/>
            <person name="Podicherti R."/>
            <person name="Tsui H.-C.T."/>
            <person name="Winkler M.E."/>
        </authorList>
    </citation>
    <scope>NUCLEOTIDE SEQUENCE</scope>
</reference>
<name>A0A382XU63_9ZZZZ</name>
<sequence length="41" mass="4718">MKYNKSLCQSVQGLFLPDILGIYLRGKKQIYGVIIFQIISK</sequence>
<protein>
    <submittedName>
        <fullName evidence="1">Uncharacterized protein</fullName>
    </submittedName>
</protein>
<dbReference type="EMBL" id="UINC01170361">
    <property type="protein sequence ID" value="SVD74370.1"/>
    <property type="molecule type" value="Genomic_DNA"/>
</dbReference>
<evidence type="ECO:0000313" key="1">
    <source>
        <dbReference type="EMBL" id="SVD74370.1"/>
    </source>
</evidence>
<organism evidence="1">
    <name type="scientific">marine metagenome</name>
    <dbReference type="NCBI Taxonomy" id="408172"/>
    <lineage>
        <taxon>unclassified sequences</taxon>
        <taxon>metagenomes</taxon>
        <taxon>ecological metagenomes</taxon>
    </lineage>
</organism>
<gene>
    <name evidence="1" type="ORF">METZ01_LOCUS427224</name>
</gene>
<dbReference type="AlphaFoldDB" id="A0A382XU63"/>
<accession>A0A382XU63</accession>